<feature type="domain" description="PDZ" evidence="2">
    <location>
        <begin position="26"/>
        <end position="106"/>
    </location>
</feature>
<dbReference type="RefSeq" id="WP_198099155.1">
    <property type="nucleotide sequence ID" value="NZ_JAEDAL010000001.1"/>
</dbReference>
<reference evidence="3" key="1">
    <citation type="submission" date="2020-12" db="EMBL/GenBank/DDBJ databases">
        <title>The genome sequence of Inhella sp. 4Y17.</title>
        <authorList>
            <person name="Liu Y."/>
        </authorList>
    </citation>
    <scope>NUCLEOTIDE SEQUENCE</scope>
    <source>
        <strain evidence="3">4Y10</strain>
    </source>
</reference>
<feature type="chain" id="PRO_5037553362" evidence="1">
    <location>
        <begin position="23"/>
        <end position="120"/>
    </location>
</feature>
<evidence type="ECO:0000313" key="3">
    <source>
        <dbReference type="EMBL" id="MBH9551546.1"/>
    </source>
</evidence>
<dbReference type="SMART" id="SM00228">
    <property type="entry name" value="PDZ"/>
    <property type="match status" value="1"/>
</dbReference>
<keyword evidence="1" id="KW-0732">Signal</keyword>
<proteinExistence type="predicted"/>
<keyword evidence="4" id="KW-1185">Reference proteome</keyword>
<dbReference type="InterPro" id="IPR036034">
    <property type="entry name" value="PDZ_sf"/>
</dbReference>
<sequence length="120" mass="12586">MPILTRRLALIAALTLPLAAWAQAPGWIGLETDVAVSGSFFNARVQTITVKGSKPGSPAERAGLKPGERLLQVQQVVVAGAEPDAVRAALKLQVGQTLALRVRAVDGQERTLSLVAEAKP</sequence>
<dbReference type="Pfam" id="PF17820">
    <property type="entry name" value="PDZ_6"/>
    <property type="match status" value="1"/>
</dbReference>
<dbReference type="Proteomes" id="UP000620139">
    <property type="component" value="Unassembled WGS sequence"/>
</dbReference>
<evidence type="ECO:0000256" key="1">
    <source>
        <dbReference type="SAM" id="SignalP"/>
    </source>
</evidence>
<dbReference type="EMBL" id="JAEDAL010000001">
    <property type="protein sequence ID" value="MBH9551546.1"/>
    <property type="molecule type" value="Genomic_DNA"/>
</dbReference>
<comment type="caution">
    <text evidence="3">The sequence shown here is derived from an EMBL/GenBank/DDBJ whole genome shotgun (WGS) entry which is preliminary data.</text>
</comment>
<organism evidence="3 4">
    <name type="scientific">Inhella gelatinilytica</name>
    <dbReference type="NCBI Taxonomy" id="2795030"/>
    <lineage>
        <taxon>Bacteria</taxon>
        <taxon>Pseudomonadati</taxon>
        <taxon>Pseudomonadota</taxon>
        <taxon>Betaproteobacteria</taxon>
        <taxon>Burkholderiales</taxon>
        <taxon>Sphaerotilaceae</taxon>
        <taxon>Inhella</taxon>
    </lineage>
</organism>
<dbReference type="SUPFAM" id="SSF50156">
    <property type="entry name" value="PDZ domain-like"/>
    <property type="match status" value="1"/>
</dbReference>
<name>A0A931IU31_9BURK</name>
<gene>
    <name evidence="3" type="ORF">I7X43_01685</name>
</gene>
<evidence type="ECO:0000259" key="2">
    <source>
        <dbReference type="SMART" id="SM00228"/>
    </source>
</evidence>
<accession>A0A931IU31</accession>
<feature type="signal peptide" evidence="1">
    <location>
        <begin position="1"/>
        <end position="22"/>
    </location>
</feature>
<dbReference type="Gene3D" id="2.30.42.10">
    <property type="match status" value="1"/>
</dbReference>
<dbReference type="AlphaFoldDB" id="A0A931IU31"/>
<dbReference type="InterPro" id="IPR001478">
    <property type="entry name" value="PDZ"/>
</dbReference>
<protein>
    <submittedName>
        <fullName evidence="3">PDZ domain-containing protein</fullName>
    </submittedName>
</protein>
<dbReference type="InterPro" id="IPR041489">
    <property type="entry name" value="PDZ_6"/>
</dbReference>
<evidence type="ECO:0000313" key="4">
    <source>
        <dbReference type="Proteomes" id="UP000620139"/>
    </source>
</evidence>